<feature type="region of interest" description="Disordered" evidence="1">
    <location>
        <begin position="286"/>
        <end position="307"/>
    </location>
</feature>
<evidence type="ECO:0000313" key="4">
    <source>
        <dbReference type="Proteomes" id="UP000237000"/>
    </source>
</evidence>
<dbReference type="PANTHER" id="PTHR31170">
    <property type="entry name" value="BNAC04G53230D PROTEIN"/>
    <property type="match status" value="1"/>
</dbReference>
<dbReference type="EMBL" id="JXTC01000043">
    <property type="protein sequence ID" value="PON95635.1"/>
    <property type="molecule type" value="Genomic_DNA"/>
</dbReference>
<keyword evidence="2" id="KW-1133">Transmembrane helix</keyword>
<proteinExistence type="predicted"/>
<accession>A0A2P5FCX3</accession>
<keyword evidence="2" id="KW-0472">Membrane</keyword>
<dbReference type="Pfam" id="PF03140">
    <property type="entry name" value="DUF247"/>
    <property type="match status" value="1"/>
</dbReference>
<sequence>MSENEFVVSVEELISRNVRDKSPAVSMGAIPETQKNVTTTVVSQDESNVGIPEIDDLEVYFLGHVNRESPTPQVDTSTTVKPKIQKVPMILRGRKNFGKYYEPRVVSIGPIHHGKEEFISEEYKKRFWAGFIERSGRDYKDLYKTIEDQISELKKLFNDDVIEVYHDDKSLSRMLFLDGCFILMFIVSYVDGDFSSFNITNVDAAYIQQDLFLLENQIPFLVLKLLMESSSPKFKEQLEHSIVRFISNNVMAPTEFTKVLKLDELKPDSTATHLLEMLHKSATGVFKGTSNSSPHKQSAEDHNDDQPTLVVQPSFRGVQKLRAAGIHLKPTGRHFLSDMDFHSGFFAASLYLPPLLVDDSTRSKFSNLIAYEMCPDNPRTNYVVTSYICFMDSLIEHKDDVKELRLSNILYNSLGNDEKVASLFAEIATGLVPNPEIYKDVKKRIEDHYRRRLRVWMAEAFNKWPIMAFFAALFSLILSVIQTWYATPFAKSAHK</sequence>
<dbReference type="InParanoid" id="A0A2P5FCX3"/>
<dbReference type="STRING" id="63057.A0A2P5FCX3"/>
<keyword evidence="4" id="KW-1185">Reference proteome</keyword>
<dbReference type="InterPro" id="IPR004158">
    <property type="entry name" value="DUF247_pln"/>
</dbReference>
<dbReference type="AlphaFoldDB" id="A0A2P5FCX3"/>
<evidence type="ECO:0000313" key="3">
    <source>
        <dbReference type="EMBL" id="PON95635.1"/>
    </source>
</evidence>
<name>A0A2P5FCX3_TREOI</name>
<organism evidence="3 4">
    <name type="scientific">Trema orientale</name>
    <name type="common">Charcoal tree</name>
    <name type="synonym">Celtis orientalis</name>
    <dbReference type="NCBI Taxonomy" id="63057"/>
    <lineage>
        <taxon>Eukaryota</taxon>
        <taxon>Viridiplantae</taxon>
        <taxon>Streptophyta</taxon>
        <taxon>Embryophyta</taxon>
        <taxon>Tracheophyta</taxon>
        <taxon>Spermatophyta</taxon>
        <taxon>Magnoliopsida</taxon>
        <taxon>eudicotyledons</taxon>
        <taxon>Gunneridae</taxon>
        <taxon>Pentapetalae</taxon>
        <taxon>rosids</taxon>
        <taxon>fabids</taxon>
        <taxon>Rosales</taxon>
        <taxon>Cannabaceae</taxon>
        <taxon>Trema</taxon>
    </lineage>
</organism>
<evidence type="ECO:0000256" key="1">
    <source>
        <dbReference type="SAM" id="MobiDB-lite"/>
    </source>
</evidence>
<dbReference type="OrthoDB" id="1849062at2759"/>
<keyword evidence="2" id="KW-0812">Transmembrane</keyword>
<gene>
    <name evidence="3" type="ORF">TorRG33x02_084640</name>
</gene>
<dbReference type="PANTHER" id="PTHR31170:SF25">
    <property type="entry name" value="BNAA09G04570D PROTEIN"/>
    <property type="match status" value="1"/>
</dbReference>
<protein>
    <submittedName>
        <fullName evidence="3">Uncharacterized protein</fullName>
    </submittedName>
</protein>
<feature type="transmembrane region" description="Helical" evidence="2">
    <location>
        <begin position="464"/>
        <end position="485"/>
    </location>
</feature>
<comment type="caution">
    <text evidence="3">The sequence shown here is derived from an EMBL/GenBank/DDBJ whole genome shotgun (WGS) entry which is preliminary data.</text>
</comment>
<reference evidence="4" key="1">
    <citation type="submission" date="2016-06" db="EMBL/GenBank/DDBJ databases">
        <title>Parallel loss of symbiosis genes in relatives of nitrogen-fixing non-legume Parasponia.</title>
        <authorList>
            <person name="Van Velzen R."/>
            <person name="Holmer R."/>
            <person name="Bu F."/>
            <person name="Rutten L."/>
            <person name="Van Zeijl A."/>
            <person name="Liu W."/>
            <person name="Santuari L."/>
            <person name="Cao Q."/>
            <person name="Sharma T."/>
            <person name="Shen D."/>
            <person name="Roswanjaya Y."/>
            <person name="Wardhani T."/>
            <person name="Kalhor M.S."/>
            <person name="Jansen J."/>
            <person name="Van den Hoogen J."/>
            <person name="Gungor B."/>
            <person name="Hartog M."/>
            <person name="Hontelez J."/>
            <person name="Verver J."/>
            <person name="Yang W.-C."/>
            <person name="Schijlen E."/>
            <person name="Repin R."/>
            <person name="Schilthuizen M."/>
            <person name="Schranz E."/>
            <person name="Heidstra R."/>
            <person name="Miyata K."/>
            <person name="Fedorova E."/>
            <person name="Kohlen W."/>
            <person name="Bisseling T."/>
            <person name="Smit S."/>
            <person name="Geurts R."/>
        </authorList>
    </citation>
    <scope>NUCLEOTIDE SEQUENCE [LARGE SCALE GENOMIC DNA]</scope>
    <source>
        <strain evidence="4">cv. RG33-2</strain>
    </source>
</reference>
<evidence type="ECO:0000256" key="2">
    <source>
        <dbReference type="SAM" id="Phobius"/>
    </source>
</evidence>
<dbReference type="Proteomes" id="UP000237000">
    <property type="component" value="Unassembled WGS sequence"/>
</dbReference>